<feature type="compositionally biased region" description="Basic and acidic residues" evidence="1">
    <location>
        <begin position="1"/>
        <end position="11"/>
    </location>
</feature>
<dbReference type="OMA" id="TQHRERD"/>
<reference evidence="2 3" key="1">
    <citation type="journal article" date="2007" name="Nature">
        <title>Evolution of genes and genomes on the Drosophila phylogeny.</title>
        <authorList>
            <consortium name="Drosophila 12 Genomes Consortium"/>
            <person name="Clark A.G."/>
            <person name="Eisen M.B."/>
            <person name="Smith D.R."/>
            <person name="Bergman C.M."/>
            <person name="Oliver B."/>
            <person name="Markow T.A."/>
            <person name="Kaufman T.C."/>
            <person name="Kellis M."/>
            <person name="Gelbart W."/>
            <person name="Iyer V.N."/>
            <person name="Pollard D.A."/>
            <person name="Sackton T.B."/>
            <person name="Larracuente A.M."/>
            <person name="Singh N.D."/>
            <person name="Abad J.P."/>
            <person name="Abt D.N."/>
            <person name="Adryan B."/>
            <person name="Aguade M."/>
            <person name="Akashi H."/>
            <person name="Anderson W.W."/>
            <person name="Aquadro C.F."/>
            <person name="Ardell D.H."/>
            <person name="Arguello R."/>
            <person name="Artieri C.G."/>
            <person name="Barbash D.A."/>
            <person name="Barker D."/>
            <person name="Barsanti P."/>
            <person name="Batterham P."/>
            <person name="Batzoglou S."/>
            <person name="Begun D."/>
            <person name="Bhutkar A."/>
            <person name="Blanco E."/>
            <person name="Bosak S.A."/>
            <person name="Bradley R.K."/>
            <person name="Brand A.D."/>
            <person name="Brent M.R."/>
            <person name="Brooks A.N."/>
            <person name="Brown R.H."/>
            <person name="Butlin R.K."/>
            <person name="Caggese C."/>
            <person name="Calvi B.R."/>
            <person name="Bernardo de Carvalho A."/>
            <person name="Caspi A."/>
            <person name="Castrezana S."/>
            <person name="Celniker S.E."/>
            <person name="Chang J.L."/>
            <person name="Chapple C."/>
            <person name="Chatterji S."/>
            <person name="Chinwalla A."/>
            <person name="Civetta A."/>
            <person name="Clifton S.W."/>
            <person name="Comeron J.M."/>
            <person name="Costello J.C."/>
            <person name="Coyne J.A."/>
            <person name="Daub J."/>
            <person name="David R.G."/>
            <person name="Delcher A.L."/>
            <person name="Delehaunty K."/>
            <person name="Do C.B."/>
            <person name="Ebling H."/>
            <person name="Edwards K."/>
            <person name="Eickbush T."/>
            <person name="Evans J.D."/>
            <person name="Filipski A."/>
            <person name="Findeiss S."/>
            <person name="Freyhult E."/>
            <person name="Fulton L."/>
            <person name="Fulton R."/>
            <person name="Garcia A.C."/>
            <person name="Gardiner A."/>
            <person name="Garfield D.A."/>
            <person name="Garvin B.E."/>
            <person name="Gibson G."/>
            <person name="Gilbert D."/>
            <person name="Gnerre S."/>
            <person name="Godfrey J."/>
            <person name="Good R."/>
            <person name="Gotea V."/>
            <person name="Gravely B."/>
            <person name="Greenberg A.J."/>
            <person name="Griffiths-Jones S."/>
            <person name="Gross S."/>
            <person name="Guigo R."/>
            <person name="Gustafson E.A."/>
            <person name="Haerty W."/>
            <person name="Hahn M.W."/>
            <person name="Halligan D.L."/>
            <person name="Halpern A.L."/>
            <person name="Halter G.M."/>
            <person name="Han M.V."/>
            <person name="Heger A."/>
            <person name="Hillier L."/>
            <person name="Hinrichs A.S."/>
            <person name="Holmes I."/>
            <person name="Hoskins R.A."/>
            <person name="Hubisz M.J."/>
            <person name="Hultmark D."/>
            <person name="Huntley M.A."/>
            <person name="Jaffe D.B."/>
            <person name="Jagadeeshan S."/>
            <person name="Jeck W.R."/>
            <person name="Johnson J."/>
            <person name="Jones C.D."/>
            <person name="Jordan W.C."/>
            <person name="Karpen G.H."/>
            <person name="Kataoka E."/>
            <person name="Keightley P.D."/>
            <person name="Kheradpour P."/>
            <person name="Kirkness E.F."/>
            <person name="Koerich L.B."/>
            <person name="Kristiansen K."/>
            <person name="Kudrna D."/>
            <person name="Kulathinal R.J."/>
            <person name="Kumar S."/>
            <person name="Kwok R."/>
            <person name="Lander E."/>
            <person name="Langley C.H."/>
            <person name="Lapoint R."/>
            <person name="Lazzaro B.P."/>
            <person name="Lee S.J."/>
            <person name="Levesque L."/>
            <person name="Li R."/>
            <person name="Lin C.F."/>
            <person name="Lin M.F."/>
            <person name="Lindblad-Toh K."/>
            <person name="Llopart A."/>
            <person name="Long M."/>
            <person name="Low L."/>
            <person name="Lozovsky E."/>
            <person name="Lu J."/>
            <person name="Luo M."/>
            <person name="Machado C.A."/>
            <person name="Makalowski W."/>
            <person name="Marzo M."/>
            <person name="Matsuda M."/>
            <person name="Matzkin L."/>
            <person name="McAllister B."/>
            <person name="McBride C.S."/>
            <person name="McKernan B."/>
            <person name="McKernan K."/>
            <person name="Mendez-Lago M."/>
            <person name="Minx P."/>
            <person name="Mollenhauer M.U."/>
            <person name="Montooth K."/>
            <person name="Mount S.M."/>
            <person name="Mu X."/>
            <person name="Myers E."/>
            <person name="Negre B."/>
            <person name="Newfeld S."/>
            <person name="Nielsen R."/>
            <person name="Noor M.A."/>
            <person name="O'Grady P."/>
            <person name="Pachter L."/>
            <person name="Papaceit M."/>
            <person name="Parisi M.J."/>
            <person name="Parisi M."/>
            <person name="Parts L."/>
            <person name="Pedersen J.S."/>
            <person name="Pesole G."/>
            <person name="Phillippy A.M."/>
            <person name="Ponting C.P."/>
            <person name="Pop M."/>
            <person name="Porcelli D."/>
            <person name="Powell J.R."/>
            <person name="Prohaska S."/>
            <person name="Pruitt K."/>
            <person name="Puig M."/>
            <person name="Quesneville H."/>
            <person name="Ram K.R."/>
            <person name="Rand D."/>
            <person name="Rasmussen M.D."/>
            <person name="Reed L.K."/>
            <person name="Reenan R."/>
            <person name="Reily A."/>
            <person name="Remington K.A."/>
            <person name="Rieger T.T."/>
            <person name="Ritchie M.G."/>
            <person name="Robin C."/>
            <person name="Rogers Y.H."/>
            <person name="Rohde C."/>
            <person name="Rozas J."/>
            <person name="Rubenfield M.J."/>
            <person name="Ruiz A."/>
            <person name="Russo S."/>
            <person name="Salzberg S.L."/>
            <person name="Sanchez-Gracia A."/>
            <person name="Saranga D.J."/>
            <person name="Sato H."/>
            <person name="Schaeffer S.W."/>
            <person name="Schatz M.C."/>
            <person name="Schlenke T."/>
            <person name="Schwartz R."/>
            <person name="Segarra C."/>
            <person name="Singh R.S."/>
            <person name="Sirot L."/>
            <person name="Sirota M."/>
            <person name="Sisneros N.B."/>
            <person name="Smith C.D."/>
            <person name="Smith T.F."/>
            <person name="Spieth J."/>
            <person name="Stage D.E."/>
            <person name="Stark A."/>
            <person name="Stephan W."/>
            <person name="Strausberg R.L."/>
            <person name="Strempel S."/>
            <person name="Sturgill D."/>
            <person name="Sutton G."/>
            <person name="Sutton G.G."/>
            <person name="Tao W."/>
            <person name="Teichmann S."/>
            <person name="Tobari Y.N."/>
            <person name="Tomimura Y."/>
            <person name="Tsolas J.M."/>
            <person name="Valente V.L."/>
            <person name="Venter E."/>
            <person name="Venter J.C."/>
            <person name="Vicario S."/>
            <person name="Vieira F.G."/>
            <person name="Vilella A.J."/>
            <person name="Villasante A."/>
            <person name="Walenz B."/>
            <person name="Wang J."/>
            <person name="Wasserman M."/>
            <person name="Watts T."/>
            <person name="Wilson D."/>
            <person name="Wilson R.K."/>
            <person name="Wing R.A."/>
            <person name="Wolfner M.F."/>
            <person name="Wong A."/>
            <person name="Wong G.K."/>
            <person name="Wu C.I."/>
            <person name="Wu G."/>
            <person name="Yamamoto D."/>
            <person name="Yang H.P."/>
            <person name="Yang S.P."/>
            <person name="Yorke J.A."/>
            <person name="Yoshida K."/>
            <person name="Zdobnov E."/>
            <person name="Zhang P."/>
            <person name="Zhang Y."/>
            <person name="Zimin A.V."/>
            <person name="Baldwin J."/>
            <person name="Abdouelleil A."/>
            <person name="Abdulkadir J."/>
            <person name="Abebe A."/>
            <person name="Abera B."/>
            <person name="Abreu J."/>
            <person name="Acer S.C."/>
            <person name="Aftuck L."/>
            <person name="Alexander A."/>
            <person name="An P."/>
            <person name="Anderson E."/>
            <person name="Anderson S."/>
            <person name="Arachi H."/>
            <person name="Azer M."/>
            <person name="Bachantsang P."/>
            <person name="Barry A."/>
            <person name="Bayul T."/>
            <person name="Berlin A."/>
            <person name="Bessette D."/>
            <person name="Bloom T."/>
            <person name="Blye J."/>
            <person name="Boguslavskiy L."/>
            <person name="Bonnet C."/>
            <person name="Boukhgalter B."/>
            <person name="Bourzgui I."/>
            <person name="Brown A."/>
            <person name="Cahill P."/>
            <person name="Channer S."/>
            <person name="Cheshatsang Y."/>
            <person name="Chuda L."/>
            <person name="Citroen M."/>
            <person name="Collymore A."/>
            <person name="Cooke P."/>
            <person name="Costello M."/>
            <person name="D'Aco K."/>
            <person name="Daza R."/>
            <person name="De Haan G."/>
            <person name="DeGray S."/>
            <person name="DeMaso C."/>
            <person name="Dhargay N."/>
            <person name="Dooley K."/>
            <person name="Dooley E."/>
            <person name="Doricent M."/>
            <person name="Dorje P."/>
            <person name="Dorjee K."/>
            <person name="Dupes A."/>
            <person name="Elong R."/>
            <person name="Falk J."/>
            <person name="Farina A."/>
            <person name="Faro S."/>
            <person name="Ferguson D."/>
            <person name="Fisher S."/>
            <person name="Foley C.D."/>
            <person name="Franke A."/>
            <person name="Friedrich D."/>
            <person name="Gadbois L."/>
            <person name="Gearin G."/>
            <person name="Gearin C.R."/>
            <person name="Giannoukos G."/>
            <person name="Goode T."/>
            <person name="Graham J."/>
            <person name="Grandbois E."/>
            <person name="Grewal S."/>
            <person name="Gyaltsen K."/>
            <person name="Hafez N."/>
            <person name="Hagos B."/>
            <person name="Hall J."/>
            <person name="Henson C."/>
            <person name="Hollinger A."/>
            <person name="Honan T."/>
            <person name="Huard M.D."/>
            <person name="Hughes L."/>
            <person name="Hurhula B."/>
            <person name="Husby M.E."/>
            <person name="Kamat A."/>
            <person name="Kanga B."/>
            <person name="Kashin S."/>
            <person name="Khazanovich D."/>
            <person name="Kisner P."/>
            <person name="Lance K."/>
            <person name="Lara M."/>
            <person name="Lee W."/>
            <person name="Lennon N."/>
            <person name="Letendre F."/>
            <person name="LeVine R."/>
            <person name="Lipovsky A."/>
            <person name="Liu X."/>
            <person name="Liu J."/>
            <person name="Liu S."/>
            <person name="Lokyitsang T."/>
            <person name="Lokyitsang Y."/>
            <person name="Lubonja R."/>
            <person name="Lui A."/>
            <person name="MacDonald P."/>
            <person name="Magnisalis V."/>
            <person name="Maru K."/>
            <person name="Matthews C."/>
            <person name="McCusker W."/>
            <person name="McDonough S."/>
            <person name="Mehta T."/>
            <person name="Meldrim J."/>
            <person name="Meneus L."/>
            <person name="Mihai O."/>
            <person name="Mihalev A."/>
            <person name="Mihova T."/>
            <person name="Mittelman R."/>
            <person name="Mlenga V."/>
            <person name="Montmayeur A."/>
            <person name="Mulrain L."/>
            <person name="Navidi A."/>
            <person name="Naylor J."/>
            <person name="Negash T."/>
            <person name="Nguyen T."/>
            <person name="Nguyen N."/>
            <person name="Nicol R."/>
            <person name="Norbu C."/>
            <person name="Norbu N."/>
            <person name="Novod N."/>
            <person name="O'Neill B."/>
            <person name="Osman S."/>
            <person name="Markiewicz E."/>
            <person name="Oyono O.L."/>
            <person name="Patti C."/>
            <person name="Phunkhang P."/>
            <person name="Pierre F."/>
            <person name="Priest M."/>
            <person name="Raghuraman S."/>
            <person name="Rege F."/>
            <person name="Reyes R."/>
            <person name="Rise C."/>
            <person name="Rogov P."/>
            <person name="Ross K."/>
            <person name="Ryan E."/>
            <person name="Settipalli S."/>
            <person name="Shea T."/>
            <person name="Sherpa N."/>
            <person name="Shi L."/>
            <person name="Shih D."/>
            <person name="Sparrow T."/>
            <person name="Spaulding J."/>
            <person name="Stalker J."/>
            <person name="Stange-Thomann N."/>
            <person name="Stavropoulos S."/>
            <person name="Stone C."/>
            <person name="Strader C."/>
            <person name="Tesfaye S."/>
            <person name="Thomson T."/>
            <person name="Thoulutsang Y."/>
            <person name="Thoulutsang D."/>
            <person name="Topham K."/>
            <person name="Topping I."/>
            <person name="Tsamla T."/>
            <person name="Vassiliev H."/>
            <person name="Vo A."/>
            <person name="Wangchuk T."/>
            <person name="Wangdi T."/>
            <person name="Weiand M."/>
            <person name="Wilkinson J."/>
            <person name="Wilson A."/>
            <person name="Yadav S."/>
            <person name="Young G."/>
            <person name="Yu Q."/>
            <person name="Zembek L."/>
            <person name="Zhong D."/>
            <person name="Zimmer A."/>
            <person name="Zwirko Z."/>
            <person name="Jaffe D.B."/>
            <person name="Alvarez P."/>
            <person name="Brockman W."/>
            <person name="Butler J."/>
            <person name="Chin C."/>
            <person name="Gnerre S."/>
            <person name="Grabherr M."/>
            <person name="Kleber M."/>
            <person name="Mauceli E."/>
            <person name="MacCallum I."/>
        </authorList>
    </citation>
    <scope>NUCLEOTIDE SEQUENCE [LARGE SCALE GENOMIC DNA]</scope>
    <source>
        <strain evidence="3">white501</strain>
    </source>
</reference>
<evidence type="ECO:0000313" key="2">
    <source>
        <dbReference type="EMBL" id="EDX11774.1"/>
    </source>
</evidence>
<organism evidence="2 3">
    <name type="scientific">Drosophila simulans</name>
    <name type="common">Fruit fly</name>
    <dbReference type="NCBI Taxonomy" id="7240"/>
    <lineage>
        <taxon>Eukaryota</taxon>
        <taxon>Metazoa</taxon>
        <taxon>Ecdysozoa</taxon>
        <taxon>Arthropoda</taxon>
        <taxon>Hexapoda</taxon>
        <taxon>Insecta</taxon>
        <taxon>Pterygota</taxon>
        <taxon>Neoptera</taxon>
        <taxon>Endopterygota</taxon>
        <taxon>Diptera</taxon>
        <taxon>Brachycera</taxon>
        <taxon>Muscomorpha</taxon>
        <taxon>Ephydroidea</taxon>
        <taxon>Drosophilidae</taxon>
        <taxon>Drosophila</taxon>
        <taxon>Sophophora</taxon>
    </lineage>
</organism>
<dbReference type="HOGENOM" id="CLU_2148459_0_0_1"/>
<accession>B4QXI8</accession>
<dbReference type="Proteomes" id="UP000000304">
    <property type="component" value="Chromosome 3R"/>
</dbReference>
<feature type="compositionally biased region" description="Polar residues" evidence="1">
    <location>
        <begin position="44"/>
        <end position="54"/>
    </location>
</feature>
<feature type="compositionally biased region" description="Basic and acidic residues" evidence="1">
    <location>
        <begin position="21"/>
        <end position="36"/>
    </location>
</feature>
<name>B4QXI8_DROSI</name>
<feature type="region of interest" description="Disordered" evidence="1">
    <location>
        <begin position="1"/>
        <end position="54"/>
    </location>
</feature>
<protein>
    <submittedName>
        <fullName evidence="2">GD19814</fullName>
    </submittedName>
</protein>
<sequence>MTAREPFEPGRHCPACPSVRHPKDTEYSQHREREQDQNEDEIPNIQQQQQHRFTASRLTRSGCRLPYGSYILQGSEISTFIRTDGQTDMADSIFYIPNYYYCYYYYYYCQLT</sequence>
<dbReference type="AlphaFoldDB" id="B4QXI8"/>
<evidence type="ECO:0000256" key="1">
    <source>
        <dbReference type="SAM" id="MobiDB-lite"/>
    </source>
</evidence>
<dbReference type="EMBL" id="CM000364">
    <property type="protein sequence ID" value="EDX11774.1"/>
    <property type="molecule type" value="Genomic_DNA"/>
</dbReference>
<keyword evidence="3" id="KW-1185">Reference proteome</keyword>
<proteinExistence type="predicted"/>
<gene>
    <name evidence="2" type="primary">Dsim\GD19814</name>
    <name evidence="2" type="ORF">Dsim_GD19814</name>
</gene>
<evidence type="ECO:0000313" key="3">
    <source>
        <dbReference type="Proteomes" id="UP000000304"/>
    </source>
</evidence>